<keyword evidence="1" id="KW-0695">RNA-directed DNA polymerase</keyword>
<keyword evidence="1" id="KW-0808">Transferase</keyword>
<dbReference type="EMBL" id="BKCJ011310195">
    <property type="protein sequence ID" value="GFD18854.1"/>
    <property type="molecule type" value="Genomic_DNA"/>
</dbReference>
<accession>A0A699UGP5</accession>
<reference evidence="1" key="1">
    <citation type="journal article" date="2019" name="Sci. Rep.">
        <title>Draft genome of Tanacetum cinerariifolium, the natural source of mosquito coil.</title>
        <authorList>
            <person name="Yamashiro T."/>
            <person name="Shiraishi A."/>
            <person name="Satake H."/>
            <person name="Nakayama K."/>
        </authorList>
    </citation>
    <scope>NUCLEOTIDE SEQUENCE</scope>
</reference>
<comment type="caution">
    <text evidence="1">The sequence shown here is derived from an EMBL/GenBank/DDBJ whole genome shotgun (WGS) entry which is preliminary data.</text>
</comment>
<protein>
    <submittedName>
        <fullName evidence="1">Reverse transcriptase domain-containing protein</fullName>
    </submittedName>
</protein>
<keyword evidence="1" id="KW-0548">Nucleotidyltransferase</keyword>
<proteinExistence type="predicted"/>
<dbReference type="AlphaFoldDB" id="A0A699UGP5"/>
<sequence>MTLELADRSISRPVGVAEDVYTGRDLIDMFEGELTLRVGKEAITFNLDQTSRYSADYNDMTAKRIDVIDMGCEEYSQEVLGFSDVIV</sequence>
<evidence type="ECO:0000313" key="1">
    <source>
        <dbReference type="EMBL" id="GFD18854.1"/>
    </source>
</evidence>
<gene>
    <name evidence="1" type="ORF">Tci_890823</name>
</gene>
<organism evidence="1">
    <name type="scientific">Tanacetum cinerariifolium</name>
    <name type="common">Dalmatian daisy</name>
    <name type="synonym">Chrysanthemum cinerariifolium</name>
    <dbReference type="NCBI Taxonomy" id="118510"/>
    <lineage>
        <taxon>Eukaryota</taxon>
        <taxon>Viridiplantae</taxon>
        <taxon>Streptophyta</taxon>
        <taxon>Embryophyta</taxon>
        <taxon>Tracheophyta</taxon>
        <taxon>Spermatophyta</taxon>
        <taxon>Magnoliopsida</taxon>
        <taxon>eudicotyledons</taxon>
        <taxon>Gunneridae</taxon>
        <taxon>Pentapetalae</taxon>
        <taxon>asterids</taxon>
        <taxon>campanulids</taxon>
        <taxon>Asterales</taxon>
        <taxon>Asteraceae</taxon>
        <taxon>Asteroideae</taxon>
        <taxon>Anthemideae</taxon>
        <taxon>Anthemidinae</taxon>
        <taxon>Tanacetum</taxon>
    </lineage>
</organism>
<dbReference type="GO" id="GO:0003964">
    <property type="term" value="F:RNA-directed DNA polymerase activity"/>
    <property type="evidence" value="ECO:0007669"/>
    <property type="project" value="UniProtKB-KW"/>
</dbReference>
<feature type="non-terminal residue" evidence="1">
    <location>
        <position position="87"/>
    </location>
</feature>
<name>A0A699UGP5_TANCI</name>